<dbReference type="PANTHER" id="PTHR35537:SF1">
    <property type="entry name" value="DNA DAMAGE-INDUCED APOPTOSIS SUPPRESSOR PROTEIN"/>
    <property type="match status" value="1"/>
</dbReference>
<comment type="function">
    <text evidence="8">May be an anti-apoptotic protein involved in DNA repair or cell survival.</text>
</comment>
<keyword evidence="12" id="KW-0732">Signal</keyword>
<comment type="subcellular location">
    <subcellularLocation>
        <location evidence="2">Cytoplasm</location>
    </subcellularLocation>
    <subcellularLocation>
        <location evidence="1">Nucleus</location>
    </subcellularLocation>
</comment>
<dbReference type="GeneTree" id="ENSGT00390000014932"/>
<keyword evidence="3" id="KW-0963">Cytoplasm</keyword>
<dbReference type="OrthoDB" id="9948238at2759"/>
<dbReference type="OMA" id="WQPSLEL"/>
<evidence type="ECO:0000259" key="13">
    <source>
        <dbReference type="Pfam" id="PF08646"/>
    </source>
</evidence>
<dbReference type="Ensembl" id="ENSCLAT00000019880.1">
    <property type="protein sequence ID" value="ENSCLAP00000019687.1"/>
    <property type="gene ID" value="ENSCLAG00000013506.1"/>
</dbReference>
<accession>A0A8C2VS20</accession>
<evidence type="ECO:0000256" key="12">
    <source>
        <dbReference type="SAM" id="SignalP"/>
    </source>
</evidence>
<dbReference type="AlphaFoldDB" id="A0A8C2VS20"/>
<name>A0A8C2VS20_CHILA</name>
<evidence type="ECO:0000313" key="15">
    <source>
        <dbReference type="Proteomes" id="UP000694398"/>
    </source>
</evidence>
<feature type="region of interest" description="Disordered" evidence="11">
    <location>
        <begin position="473"/>
        <end position="494"/>
    </location>
</feature>
<dbReference type="FunFam" id="2.40.50.140:FF:000217">
    <property type="entry name" value="DNA damage induced apoptosis suppressor"/>
    <property type="match status" value="1"/>
</dbReference>
<dbReference type="InterPro" id="IPR012340">
    <property type="entry name" value="NA-bd_OB-fold"/>
</dbReference>
<dbReference type="SUPFAM" id="SSF50249">
    <property type="entry name" value="Nucleic acid-binding proteins"/>
    <property type="match status" value="1"/>
</dbReference>
<evidence type="ECO:0000256" key="5">
    <source>
        <dbReference type="ARBA" id="ARBA00022810"/>
    </source>
</evidence>
<evidence type="ECO:0000256" key="4">
    <source>
        <dbReference type="ARBA" id="ARBA00022703"/>
    </source>
</evidence>
<evidence type="ECO:0000256" key="3">
    <source>
        <dbReference type="ARBA" id="ARBA00022490"/>
    </source>
</evidence>
<protein>
    <recommendedName>
        <fullName evidence="9">DNA damage-induced apoptosis suppressor protein</fullName>
    </recommendedName>
    <alternativeName>
        <fullName evidence="10">Nitric oxide-inducible gene protein</fullName>
    </alternativeName>
</protein>
<dbReference type="Pfam" id="PF08646">
    <property type="entry name" value="Rep_fac-A_C"/>
    <property type="match status" value="1"/>
</dbReference>
<organism evidence="14 15">
    <name type="scientific">Chinchilla lanigera</name>
    <name type="common">Long-tailed chinchilla</name>
    <name type="synonym">Chinchilla villidera</name>
    <dbReference type="NCBI Taxonomy" id="34839"/>
    <lineage>
        <taxon>Eukaryota</taxon>
        <taxon>Metazoa</taxon>
        <taxon>Chordata</taxon>
        <taxon>Craniata</taxon>
        <taxon>Vertebrata</taxon>
        <taxon>Euteleostomi</taxon>
        <taxon>Mammalia</taxon>
        <taxon>Eutheria</taxon>
        <taxon>Euarchontoglires</taxon>
        <taxon>Glires</taxon>
        <taxon>Rodentia</taxon>
        <taxon>Hystricomorpha</taxon>
        <taxon>Chinchillidae</taxon>
        <taxon>Chinchilla</taxon>
    </lineage>
</organism>
<evidence type="ECO:0000256" key="6">
    <source>
        <dbReference type="ARBA" id="ARBA00023242"/>
    </source>
</evidence>
<reference evidence="14" key="2">
    <citation type="submission" date="2025-09" db="UniProtKB">
        <authorList>
            <consortium name="Ensembl"/>
        </authorList>
    </citation>
    <scope>IDENTIFICATION</scope>
</reference>
<dbReference type="Gene3D" id="2.40.50.140">
    <property type="entry name" value="Nucleic acid-binding proteins"/>
    <property type="match status" value="1"/>
</dbReference>
<evidence type="ECO:0000256" key="1">
    <source>
        <dbReference type="ARBA" id="ARBA00004123"/>
    </source>
</evidence>
<feature type="compositionally biased region" description="Polar residues" evidence="11">
    <location>
        <begin position="478"/>
        <end position="494"/>
    </location>
</feature>
<keyword evidence="15" id="KW-1185">Reference proteome</keyword>
<dbReference type="GO" id="GO:0005634">
    <property type="term" value="C:nucleus"/>
    <property type="evidence" value="ECO:0007669"/>
    <property type="project" value="UniProtKB-SubCell"/>
</dbReference>
<dbReference type="GO" id="GO:0097752">
    <property type="term" value="P:regulation of DNA stability"/>
    <property type="evidence" value="ECO:0007669"/>
    <property type="project" value="Ensembl"/>
</dbReference>
<feature type="domain" description="Replication factor A C-terminal" evidence="13">
    <location>
        <begin position="10"/>
        <end position="95"/>
    </location>
</feature>
<evidence type="ECO:0000256" key="9">
    <source>
        <dbReference type="ARBA" id="ARBA00069059"/>
    </source>
</evidence>
<evidence type="ECO:0000256" key="10">
    <source>
        <dbReference type="ARBA" id="ARBA00075896"/>
    </source>
</evidence>
<dbReference type="GO" id="GO:0051726">
    <property type="term" value="P:regulation of cell cycle"/>
    <property type="evidence" value="ECO:0007669"/>
    <property type="project" value="UniProtKB-KW"/>
</dbReference>
<evidence type="ECO:0000256" key="2">
    <source>
        <dbReference type="ARBA" id="ARBA00004496"/>
    </source>
</evidence>
<feature type="signal peptide" evidence="12">
    <location>
        <begin position="1"/>
        <end position="23"/>
    </location>
</feature>
<keyword evidence="5" id="KW-0338">Growth arrest</keyword>
<dbReference type="GO" id="GO:0005737">
    <property type="term" value="C:cytoplasm"/>
    <property type="evidence" value="ECO:0007669"/>
    <property type="project" value="UniProtKB-SubCell"/>
</dbReference>
<feature type="compositionally biased region" description="Polar residues" evidence="11">
    <location>
        <begin position="260"/>
        <end position="271"/>
    </location>
</feature>
<keyword evidence="6" id="KW-0539">Nucleus</keyword>
<dbReference type="PANTHER" id="PTHR35537">
    <property type="entry name" value="DNA DAMAGE-INDUCIBLE APOPTOSIS SUPPRESSOR PROTEIN DDIAS"/>
    <property type="match status" value="1"/>
</dbReference>
<feature type="compositionally biased region" description="Basic and acidic residues" evidence="11">
    <location>
        <begin position="210"/>
        <end position="221"/>
    </location>
</feature>
<dbReference type="Proteomes" id="UP000694398">
    <property type="component" value="Unassembled WGS sequence"/>
</dbReference>
<feature type="chain" id="PRO_5034161928" description="DNA damage-induced apoptosis suppressor protein" evidence="12">
    <location>
        <begin position="24"/>
        <end position="999"/>
    </location>
</feature>
<reference evidence="14" key="1">
    <citation type="submission" date="2025-08" db="UniProtKB">
        <authorList>
            <consortium name="Ensembl"/>
        </authorList>
    </citation>
    <scope>IDENTIFICATION</scope>
</reference>
<dbReference type="RefSeq" id="XP_013367478.1">
    <property type="nucleotide sequence ID" value="XM_013512024.1"/>
</dbReference>
<dbReference type="CTD" id="220042"/>
<proteinExistence type="predicted"/>
<keyword evidence="4" id="KW-0053">Apoptosis</keyword>
<dbReference type="GO" id="GO:0006915">
    <property type="term" value="P:apoptotic process"/>
    <property type="evidence" value="ECO:0007669"/>
    <property type="project" value="UniProtKB-KW"/>
</dbReference>
<dbReference type="GeneID" id="102030296"/>
<evidence type="ECO:0000256" key="8">
    <source>
        <dbReference type="ARBA" id="ARBA00053253"/>
    </source>
</evidence>
<evidence type="ECO:0000256" key="11">
    <source>
        <dbReference type="SAM" id="MobiDB-lite"/>
    </source>
</evidence>
<evidence type="ECO:0000313" key="14">
    <source>
        <dbReference type="Ensembl" id="ENSCLAP00000019687.1"/>
    </source>
</evidence>
<evidence type="ECO:0000256" key="7">
    <source>
        <dbReference type="ARBA" id="ARBA00023306"/>
    </source>
</evidence>
<keyword evidence="7" id="KW-0131">Cell cycle</keyword>
<sequence length="999" mass="110951">MTRKRKFLLASVLALQNLSFIYPSCQKCFSRIILGSKRSSCPKCGCTGEVENTRYRYKLSLKVAETNKLFFITVFGSCLDPFFGLTATDLHRCIHDPNNISETLDSDTVQDLLAKAVETCFVGQSFIFGVTNFENHCGHGSDSNNFLQRCHDLRRKIRALVACQILLPDPRAAGFTVIDCFHQFLQTSNLRKLHCGSQKPSSQLLSLDHSSSDHSSIRDSDSTSCFSESHPRDNVSRFGHLSLELTSTVSQLTDKEDFSASEQSTAIGTPHQNRKCSSLPEITGSSDCHNSIQGSWSLVSYTDRKSTPKMLGEELGLQGNQLSVVHSSHHKTSIASSNLFPLKMQEPLESSIESFHDTVEIENRYSPDELPCYQCQYVDNTSHQEIATSCSPAPLRPEEVTSSSQDFDPVFWDDLPLSESLDKFLAVVESEVAKTPRDGRNKKHNIDNDIDKFHTDYTRLSLSPWRTTGALCTPPAPLTSSQATNKANSTKDNFLSNCEANKGSSIHKESQPVNAANGVSISSNGTAEAICASSSGRSVSDYSTPKTCLSALFLSSKDLETTITLKKTIEILPQREKISPMPSTSENDHSYLGIKYFSGCGEKSLSEVNERLTTLCSKAYNDVSELCKLENKHCMWPKNQHDIFTICRKLTYPLETPCSSPGISTNTLKEMSYGHIDNNLTQNSPCHENSLGHYNASADLFEDIAKDIDITTEITKKSKDVVLQWETSLAEKHLEESEFSLKSLSENSTQSSEKLSLQSISAFGYPRTCSPLPHPQSDLEYDLEDSQNFIPCSQSTPVTGVCHTRTHGIHGIFKKLPVLYANINANYNKTQISPENNTQQAIPSCPQNIKVHSQKSRSPVITAITQPKTFNHCTVAECSETEADEWVPPTTKKVFHSDSRGFQVIGLRKCPAAHNSPDQGEVPRKKLKHIKQRTDTCFIKKKFKKSMFTGRGAKQKTKYNCKSSGQISEESVFKVGSFSENSVPLVSETKNTWSPELFS</sequence>
<dbReference type="GO" id="GO:1902230">
    <property type="term" value="P:negative regulation of intrinsic apoptotic signaling pathway in response to DNA damage"/>
    <property type="evidence" value="ECO:0007669"/>
    <property type="project" value="Ensembl"/>
</dbReference>
<feature type="region of interest" description="Disordered" evidence="11">
    <location>
        <begin position="203"/>
        <end position="232"/>
    </location>
</feature>
<dbReference type="InterPro" id="IPR043522">
    <property type="entry name" value="DDIAS"/>
</dbReference>
<dbReference type="InterPro" id="IPR013955">
    <property type="entry name" value="Rep_factor-A_C"/>
</dbReference>
<gene>
    <name evidence="14" type="primary">DDIAS</name>
</gene>
<feature type="region of interest" description="Disordered" evidence="11">
    <location>
        <begin position="255"/>
        <end position="275"/>
    </location>
</feature>